<sequence>MTSFESSRKSIFLLAATITLPLLLAYWIPDRQSLLSKSMRRIDKMKNKTSNLVKTKFGFEVADLLRKILPGTRGASGRLFDSRPQLKLYKL</sequence>
<protein>
    <submittedName>
        <fullName evidence="2">Uncharacterized protein</fullName>
    </submittedName>
</protein>
<dbReference type="Proteomes" id="UP000887565">
    <property type="component" value="Unplaced"/>
</dbReference>
<keyword evidence="1" id="KW-1185">Reference proteome</keyword>
<proteinExistence type="predicted"/>
<reference evidence="2" key="1">
    <citation type="submission" date="2022-11" db="UniProtKB">
        <authorList>
            <consortium name="WormBaseParasite"/>
        </authorList>
    </citation>
    <scope>IDENTIFICATION</scope>
</reference>
<accession>A0A915JQJ8</accession>
<organism evidence="1 2">
    <name type="scientific">Romanomermis culicivorax</name>
    <name type="common">Nematode worm</name>
    <dbReference type="NCBI Taxonomy" id="13658"/>
    <lineage>
        <taxon>Eukaryota</taxon>
        <taxon>Metazoa</taxon>
        <taxon>Ecdysozoa</taxon>
        <taxon>Nematoda</taxon>
        <taxon>Enoplea</taxon>
        <taxon>Dorylaimia</taxon>
        <taxon>Mermithida</taxon>
        <taxon>Mermithoidea</taxon>
        <taxon>Mermithidae</taxon>
        <taxon>Romanomermis</taxon>
    </lineage>
</organism>
<name>A0A915JQJ8_ROMCU</name>
<dbReference type="AlphaFoldDB" id="A0A915JQJ8"/>
<dbReference type="WBParaSite" id="nRc.2.0.1.t28480-RA">
    <property type="protein sequence ID" value="nRc.2.0.1.t28480-RA"/>
    <property type="gene ID" value="nRc.2.0.1.g28480"/>
</dbReference>
<evidence type="ECO:0000313" key="2">
    <source>
        <dbReference type="WBParaSite" id="nRc.2.0.1.t28480-RA"/>
    </source>
</evidence>
<evidence type="ECO:0000313" key="1">
    <source>
        <dbReference type="Proteomes" id="UP000887565"/>
    </source>
</evidence>